<accession>A0A0J8C6T3</accession>
<name>A0A0J8C6T3_BETVV</name>
<dbReference type="PANTHER" id="PTHR11145">
    <property type="entry name" value="BTB/POZ DOMAIN-CONTAINING ADAPTER FOR CUL3-MEDIATED RHOA DEGRADATION PROTEIN FAMILY MEMBER"/>
    <property type="match status" value="1"/>
</dbReference>
<dbReference type="eggNOG" id="KOG2714">
    <property type="taxonomic scope" value="Eukaryota"/>
</dbReference>
<dbReference type="InterPro" id="IPR045068">
    <property type="entry name" value="BACURD1-3"/>
</dbReference>
<dbReference type="OMA" id="ASFDCPH"/>
<keyword evidence="2" id="KW-1185">Reference proteome</keyword>
<dbReference type="Gramene" id="KMT07934">
    <property type="protein sequence ID" value="KMT07934"/>
    <property type="gene ID" value="BVRB_6g145370"/>
</dbReference>
<evidence type="ECO:0000313" key="2">
    <source>
        <dbReference type="Proteomes" id="UP000035740"/>
    </source>
</evidence>
<dbReference type="PANTHER" id="PTHR11145:SF8">
    <property type="entry name" value="RE57120P"/>
    <property type="match status" value="1"/>
</dbReference>
<dbReference type="EMBL" id="KQ090130">
    <property type="protein sequence ID" value="KMT07934.1"/>
    <property type="molecule type" value="Genomic_DNA"/>
</dbReference>
<gene>
    <name evidence="1" type="ORF">BVRB_6g145370</name>
</gene>
<proteinExistence type="predicted"/>
<dbReference type="Proteomes" id="UP000035740">
    <property type="component" value="Chromosome 6"/>
</dbReference>
<dbReference type="InterPro" id="IPR036322">
    <property type="entry name" value="WD40_repeat_dom_sf"/>
</dbReference>
<organism evidence="1 2">
    <name type="scientific">Beta vulgaris subsp. vulgaris</name>
    <name type="common">Beet</name>
    <dbReference type="NCBI Taxonomy" id="3555"/>
    <lineage>
        <taxon>Eukaryota</taxon>
        <taxon>Viridiplantae</taxon>
        <taxon>Streptophyta</taxon>
        <taxon>Embryophyta</taxon>
        <taxon>Tracheophyta</taxon>
        <taxon>Spermatophyta</taxon>
        <taxon>Magnoliopsida</taxon>
        <taxon>eudicotyledons</taxon>
        <taxon>Gunneridae</taxon>
        <taxon>Pentapetalae</taxon>
        <taxon>Caryophyllales</taxon>
        <taxon>Chenopodiaceae</taxon>
        <taxon>Betoideae</taxon>
        <taxon>Beta</taxon>
    </lineage>
</organism>
<dbReference type="KEGG" id="bvg:104896960"/>
<dbReference type="AlphaFoldDB" id="A0A0J8C6T3"/>
<dbReference type="SUPFAM" id="SSF50978">
    <property type="entry name" value="WD40 repeat-like"/>
    <property type="match status" value="1"/>
</dbReference>
<evidence type="ECO:0000313" key="1">
    <source>
        <dbReference type="EMBL" id="KMT07934.1"/>
    </source>
</evidence>
<dbReference type="OrthoDB" id="2414723at2759"/>
<reference evidence="1 2" key="1">
    <citation type="journal article" date="2014" name="Nature">
        <title>The genome of the recently domesticated crop plant sugar beet (Beta vulgaris).</title>
        <authorList>
            <person name="Dohm J.C."/>
            <person name="Minoche A.E."/>
            <person name="Holtgrawe D."/>
            <person name="Capella-Gutierrez S."/>
            <person name="Zakrzewski F."/>
            <person name="Tafer H."/>
            <person name="Rupp O."/>
            <person name="Sorensen T.R."/>
            <person name="Stracke R."/>
            <person name="Reinhardt R."/>
            <person name="Goesmann A."/>
            <person name="Kraft T."/>
            <person name="Schulz B."/>
            <person name="Stadler P.F."/>
            <person name="Schmidt T."/>
            <person name="Gabaldon T."/>
            <person name="Lehrach H."/>
            <person name="Weisshaar B."/>
            <person name="Himmelbauer H."/>
        </authorList>
    </citation>
    <scope>NUCLEOTIDE SEQUENCE [LARGE SCALE GENOMIC DNA]</scope>
    <source>
        <tissue evidence="1">Taproot</tissue>
    </source>
</reference>
<sequence>MDRKQSPPPLCPFDAAFTSSLSPPCSPIISTFSASSSFSLLLAHSGLISYYDPTSLSFSSTTRTHLDHISTIASFSNDTQISAIGSGSYSYQGLHLYSNHHVGSVYWVDDSDTRIHKSRVTAISDSVSESDSVCYVGFECRHGENVVLVVDKSTLKVVGEIGRQSGNSAKSTGIKRLRWVQKVGLLVGSSVNWGAFGCSGYVRVWDPRSREVVWEMSEPGGMVRSSRMGDTMADVDVDPEGLFLAKMGSRSGDLGVADLRMLGSDPWVYMEDTNPGLNCNWKTGGSVVVHCYKGNVYVGRDGELEAWSRVRGREVVVEGGGGERRWGVYRRNYVDKVEDSERGIIQRIEGGGDRLFVSREGVEGVEVWETSRSSGVKTIL</sequence>
<protein>
    <submittedName>
        <fullName evidence="1">Uncharacterized protein</fullName>
    </submittedName>
</protein>